<dbReference type="EMBL" id="CM017704">
    <property type="protein sequence ID" value="TYG74978.1"/>
    <property type="molecule type" value="Genomic_DNA"/>
</dbReference>
<accession>A0A5D2D1N3</accession>
<dbReference type="PANTHER" id="PTHR13448:SF14">
    <property type="entry name" value="F26K24.17 PROTEIN"/>
    <property type="match status" value="1"/>
</dbReference>
<feature type="compositionally biased region" description="Polar residues" evidence="1">
    <location>
        <begin position="132"/>
        <end position="142"/>
    </location>
</feature>
<feature type="region of interest" description="Disordered" evidence="1">
    <location>
        <begin position="97"/>
        <end position="151"/>
    </location>
</feature>
<name>A0A5D2D1N3_GOSDA</name>
<dbReference type="Proteomes" id="UP000323506">
    <property type="component" value="Chromosome D04"/>
</dbReference>
<evidence type="ECO:0000256" key="1">
    <source>
        <dbReference type="SAM" id="MobiDB-lite"/>
    </source>
</evidence>
<dbReference type="GO" id="GO:0005794">
    <property type="term" value="C:Golgi apparatus"/>
    <property type="evidence" value="ECO:0007669"/>
    <property type="project" value="TreeGrafter"/>
</dbReference>
<feature type="domain" description="DUF7054" evidence="2">
    <location>
        <begin position="14"/>
        <end position="67"/>
    </location>
</feature>
<organism evidence="3 4">
    <name type="scientific">Gossypium darwinii</name>
    <name type="common">Darwin's cotton</name>
    <name type="synonym">Gossypium barbadense var. darwinii</name>
    <dbReference type="NCBI Taxonomy" id="34276"/>
    <lineage>
        <taxon>Eukaryota</taxon>
        <taxon>Viridiplantae</taxon>
        <taxon>Streptophyta</taxon>
        <taxon>Embryophyta</taxon>
        <taxon>Tracheophyta</taxon>
        <taxon>Spermatophyta</taxon>
        <taxon>Magnoliopsida</taxon>
        <taxon>eudicotyledons</taxon>
        <taxon>Gunneridae</taxon>
        <taxon>Pentapetalae</taxon>
        <taxon>rosids</taxon>
        <taxon>malvids</taxon>
        <taxon>Malvales</taxon>
        <taxon>Malvaceae</taxon>
        <taxon>Malvoideae</taxon>
        <taxon>Gossypium</taxon>
    </lineage>
</organism>
<dbReference type="InterPro" id="IPR055482">
    <property type="entry name" value="DUF7054"/>
</dbReference>
<evidence type="ECO:0000313" key="4">
    <source>
        <dbReference type="Proteomes" id="UP000323506"/>
    </source>
</evidence>
<sequence length="689" mass="76649">MVHNEQKKNQGCKGNKLLISVSVLGSSGPIRFVVNEGELVGTVIDIALKSYAREGRYLFLDRILMSFFFIPLVLDHMHRFLITDSVDLHEVHETAASNGGANHIDHGWQKVSYPKRQRKTKSKADPEKPNLTRLNGTLTNGGPNVFHSLEQQSEDRRRRILEAQRAYAADVVDADAKVKNNRSDLDDDDDSDLEGVKPNGKPAEVEKKVKQKKPKKPKVTVAEAAAKIDPAFLSVHLAELNGEQQEIQMQKFANFYGKAFQEVVAGQFPWMKMFRESTITKLADIPLSHISDDVYKTSADWISQQSLEALGFFVLWSLDIILEDLVAQQASAKGSKKSVQQPSSKSKVGIFVALAMVLRRKPDALISVLPKLREESKYQGQDKLPVIIWMIIQASRGDLAVGLYMWAHHLLPIVGGKNCNPQSRDLILQLVEWILSASKARTILVNAAVRKGERLVPPASFEILMRVTFPASSSRVKATERFEAIYPTVKEVALAGSHGSKAMKQVSVQIFHFAFKAAGDGTPELSKEAAGIVIWSLNQNAECYRIWEKAYLDNLEASVAVLRRLSEDWKQHSAKLTTLDPLRETVKNFRNKNEKAMSNRADAVRQSLFQEADKYCKHISGKLSRGHGCLKALAFLVVAFAVGAAVVTPNIDPSDWSKLSEAIGTADWDKLSEALSTADWNKLSKVFSS</sequence>
<reference evidence="3 4" key="1">
    <citation type="submission" date="2019-06" db="EMBL/GenBank/DDBJ databases">
        <title>WGS assembly of Gossypium darwinii.</title>
        <authorList>
            <person name="Chen Z.J."/>
            <person name="Sreedasyam A."/>
            <person name="Ando A."/>
            <person name="Song Q."/>
            <person name="De L."/>
            <person name="Hulse-Kemp A."/>
            <person name="Ding M."/>
            <person name="Ye W."/>
            <person name="Kirkbride R."/>
            <person name="Jenkins J."/>
            <person name="Plott C."/>
            <person name="Lovell J."/>
            <person name="Lin Y.-M."/>
            <person name="Vaughn R."/>
            <person name="Liu B."/>
            <person name="Li W."/>
            <person name="Simpson S."/>
            <person name="Scheffler B."/>
            <person name="Saski C."/>
            <person name="Grover C."/>
            <person name="Hu G."/>
            <person name="Conover J."/>
            <person name="Carlson J."/>
            <person name="Shu S."/>
            <person name="Boston L."/>
            <person name="Williams M."/>
            <person name="Peterson D."/>
            <person name="Mcgee K."/>
            <person name="Jones D."/>
            <person name="Wendel J."/>
            <person name="Stelly D."/>
            <person name="Grimwood J."/>
            <person name="Schmutz J."/>
        </authorList>
    </citation>
    <scope>NUCLEOTIDE SEQUENCE [LARGE SCALE GENOMIC DNA]</scope>
    <source>
        <strain evidence="3">1808015.09</strain>
    </source>
</reference>
<evidence type="ECO:0000259" key="2">
    <source>
        <dbReference type="Pfam" id="PF23156"/>
    </source>
</evidence>
<feature type="region of interest" description="Disordered" evidence="1">
    <location>
        <begin position="178"/>
        <end position="216"/>
    </location>
</feature>
<dbReference type="InterPro" id="IPR019308">
    <property type="entry name" value="TMEM214"/>
</dbReference>
<evidence type="ECO:0000313" key="3">
    <source>
        <dbReference type="EMBL" id="TYG74978.1"/>
    </source>
</evidence>
<dbReference type="AlphaFoldDB" id="A0A5D2D1N3"/>
<protein>
    <recommendedName>
        <fullName evidence="2">DUF7054 domain-containing protein</fullName>
    </recommendedName>
</protein>
<dbReference type="PANTHER" id="PTHR13448">
    <property type="entry name" value="TRANSMEMBRANE PROTEIN 214"/>
    <property type="match status" value="1"/>
</dbReference>
<dbReference type="Pfam" id="PF23156">
    <property type="entry name" value="DUF7054"/>
    <property type="match status" value="1"/>
</dbReference>
<proteinExistence type="predicted"/>
<keyword evidence="4" id="KW-1185">Reference proteome</keyword>
<gene>
    <name evidence="3" type="ORF">ES288_D04G227500v1</name>
</gene>
<dbReference type="GO" id="GO:0005783">
    <property type="term" value="C:endoplasmic reticulum"/>
    <property type="evidence" value="ECO:0007669"/>
    <property type="project" value="TreeGrafter"/>
</dbReference>
<dbReference type="Pfam" id="PF10151">
    <property type="entry name" value="TMEM214"/>
    <property type="match status" value="1"/>
</dbReference>